<keyword evidence="3 6" id="KW-0812">Transmembrane</keyword>
<dbReference type="PRINTS" id="PR00176">
    <property type="entry name" value="NANEUSMPORT"/>
</dbReference>
<dbReference type="Proteomes" id="UP000054560">
    <property type="component" value="Unassembled WGS sequence"/>
</dbReference>
<evidence type="ECO:0000256" key="1">
    <source>
        <dbReference type="ARBA" id="ARBA00004141"/>
    </source>
</evidence>
<keyword evidence="5 6" id="KW-0472">Membrane</keyword>
<dbReference type="EMBL" id="KQ242948">
    <property type="protein sequence ID" value="KNC76830.1"/>
    <property type="molecule type" value="Genomic_DNA"/>
</dbReference>
<dbReference type="PANTHER" id="PTHR11616:SF240">
    <property type="entry name" value="BLOATED TUBULES, ISOFORM B-RELATED"/>
    <property type="match status" value="1"/>
</dbReference>
<feature type="transmembrane region" description="Helical" evidence="6">
    <location>
        <begin position="313"/>
        <end position="335"/>
    </location>
</feature>
<evidence type="ECO:0000256" key="4">
    <source>
        <dbReference type="ARBA" id="ARBA00022989"/>
    </source>
</evidence>
<feature type="transmembrane region" description="Helical" evidence="6">
    <location>
        <begin position="33"/>
        <end position="53"/>
    </location>
</feature>
<dbReference type="RefSeq" id="XP_014150732.1">
    <property type="nucleotide sequence ID" value="XM_014295257.1"/>
</dbReference>
<feature type="transmembrane region" description="Helical" evidence="6">
    <location>
        <begin position="175"/>
        <end position="200"/>
    </location>
</feature>
<protein>
    <submittedName>
        <fullName evidence="7">Uncharacterized protein</fullName>
    </submittedName>
</protein>
<comment type="subcellular location">
    <subcellularLocation>
        <location evidence="1">Membrane</location>
        <topology evidence="1">Multi-pass membrane protein</topology>
    </subcellularLocation>
</comment>
<evidence type="ECO:0000256" key="2">
    <source>
        <dbReference type="ARBA" id="ARBA00022448"/>
    </source>
</evidence>
<dbReference type="PANTHER" id="PTHR11616">
    <property type="entry name" value="SODIUM/CHLORIDE DEPENDENT TRANSPORTER"/>
    <property type="match status" value="1"/>
</dbReference>
<keyword evidence="4 6" id="KW-1133">Transmembrane helix</keyword>
<evidence type="ECO:0000256" key="5">
    <source>
        <dbReference type="ARBA" id="ARBA00023136"/>
    </source>
</evidence>
<dbReference type="eggNOG" id="KOG3659">
    <property type="taxonomic scope" value="Eukaryota"/>
</dbReference>
<dbReference type="AlphaFoldDB" id="A0A0L0FJ88"/>
<feature type="transmembrane region" description="Helical" evidence="6">
    <location>
        <begin position="83"/>
        <end position="103"/>
    </location>
</feature>
<feature type="transmembrane region" description="Helical" evidence="6">
    <location>
        <begin position="286"/>
        <end position="307"/>
    </location>
</feature>
<organism evidence="7 8">
    <name type="scientific">Sphaeroforma arctica JP610</name>
    <dbReference type="NCBI Taxonomy" id="667725"/>
    <lineage>
        <taxon>Eukaryota</taxon>
        <taxon>Ichthyosporea</taxon>
        <taxon>Ichthyophonida</taxon>
        <taxon>Sphaeroforma</taxon>
    </lineage>
</organism>
<dbReference type="GeneID" id="25911199"/>
<proteinExistence type="predicted"/>
<dbReference type="InterPro" id="IPR037272">
    <property type="entry name" value="SNS_sf"/>
</dbReference>
<evidence type="ECO:0000313" key="7">
    <source>
        <dbReference type="EMBL" id="KNC76830.1"/>
    </source>
</evidence>
<evidence type="ECO:0000313" key="8">
    <source>
        <dbReference type="Proteomes" id="UP000054560"/>
    </source>
</evidence>
<feature type="transmembrane region" description="Helical" evidence="6">
    <location>
        <begin position="251"/>
        <end position="271"/>
    </location>
</feature>
<feature type="transmembrane region" description="Helical" evidence="6">
    <location>
        <begin position="115"/>
        <end position="137"/>
    </location>
</feature>
<keyword evidence="8" id="KW-1185">Reference proteome</keyword>
<evidence type="ECO:0000256" key="6">
    <source>
        <dbReference type="SAM" id="Phobius"/>
    </source>
</evidence>
<dbReference type="OrthoDB" id="6581954at2759"/>
<dbReference type="STRING" id="667725.A0A0L0FJ88"/>
<dbReference type="PROSITE" id="PS50267">
    <property type="entry name" value="NA_NEUROTRAN_SYMP_3"/>
    <property type="match status" value="1"/>
</dbReference>
<name>A0A0L0FJ88_9EUKA</name>
<dbReference type="GO" id="GO:0035725">
    <property type="term" value="P:sodium ion transmembrane transport"/>
    <property type="evidence" value="ECO:0007669"/>
    <property type="project" value="TreeGrafter"/>
</dbReference>
<reference evidence="7 8" key="1">
    <citation type="submission" date="2011-02" db="EMBL/GenBank/DDBJ databases">
        <title>The Genome Sequence of Sphaeroforma arctica JP610.</title>
        <authorList>
            <consortium name="The Broad Institute Genome Sequencing Platform"/>
            <person name="Russ C."/>
            <person name="Cuomo C."/>
            <person name="Young S.K."/>
            <person name="Zeng Q."/>
            <person name="Gargeya S."/>
            <person name="Alvarado L."/>
            <person name="Berlin A."/>
            <person name="Chapman S.B."/>
            <person name="Chen Z."/>
            <person name="Freedman E."/>
            <person name="Gellesch M."/>
            <person name="Goldberg J."/>
            <person name="Griggs A."/>
            <person name="Gujja S."/>
            <person name="Heilman E."/>
            <person name="Heiman D."/>
            <person name="Howarth C."/>
            <person name="Mehta T."/>
            <person name="Neiman D."/>
            <person name="Pearson M."/>
            <person name="Roberts A."/>
            <person name="Saif S."/>
            <person name="Shea T."/>
            <person name="Shenoy N."/>
            <person name="Sisk P."/>
            <person name="Stolte C."/>
            <person name="Sykes S."/>
            <person name="White J."/>
            <person name="Yandava C."/>
            <person name="Burger G."/>
            <person name="Gray M.W."/>
            <person name="Holland P.W.H."/>
            <person name="King N."/>
            <person name="Lang F.B.F."/>
            <person name="Roger A.J."/>
            <person name="Ruiz-Trillo I."/>
            <person name="Haas B."/>
            <person name="Nusbaum C."/>
            <person name="Birren B."/>
        </authorList>
    </citation>
    <scope>NUCLEOTIDE SEQUENCE [LARGE SCALE GENOMIC DNA]</scope>
    <source>
        <strain evidence="7 8">JP610</strain>
    </source>
</reference>
<dbReference type="InterPro" id="IPR000175">
    <property type="entry name" value="Na/ntran_symport"/>
</dbReference>
<sequence>MGQFVWFIFLGTFVVWIAVFLVLFKGVAVVGKAVYFTVLLPVVTLLVLIIYGATLEGAGDGVVKYIGTWDMSALEDGQIWVDAFGQIFFSLGVSTGIMSAFASHNGRQQNIVQDGILVALLNSCYSFAAGFTVFLVADHFRHETGMSSEELQDVLGGPSLIFILYPSALSLTSGWWGNVMCILFFFTVFMLGIDSAFALTESIVVNLREVRFFDCFGFVPVLAMVCTLCVLLSILYCFGWGLYLLEVVDAYTNIGLLTVGFGEAFVVDWVYKRNLAAEIVGTKSMLALELGCLLAFVTFTTIAIVVGDSTDLALGHITLACSLPALAIIATAFILCGALSQIGFMDGITTASYHGLEGLI</sequence>
<dbReference type="SUPFAM" id="SSF161070">
    <property type="entry name" value="SNF-like"/>
    <property type="match status" value="1"/>
</dbReference>
<feature type="transmembrane region" description="Helical" evidence="6">
    <location>
        <begin position="212"/>
        <end position="245"/>
    </location>
</feature>
<feature type="transmembrane region" description="Helical" evidence="6">
    <location>
        <begin position="6"/>
        <end position="24"/>
    </location>
</feature>
<accession>A0A0L0FJ88</accession>
<dbReference type="GO" id="GO:0005886">
    <property type="term" value="C:plasma membrane"/>
    <property type="evidence" value="ECO:0007669"/>
    <property type="project" value="TreeGrafter"/>
</dbReference>
<evidence type="ECO:0000256" key="3">
    <source>
        <dbReference type="ARBA" id="ARBA00022692"/>
    </source>
</evidence>
<gene>
    <name evidence="7" type="ORF">SARC_10695</name>
</gene>
<dbReference type="Pfam" id="PF00209">
    <property type="entry name" value="SNF"/>
    <property type="match status" value="1"/>
</dbReference>
<keyword evidence="2" id="KW-0813">Transport</keyword>